<reference evidence="2" key="1">
    <citation type="journal article" date="2014" name="Microbiology">
        <title>A 2,4-dichlorophenoxyacetic acid degradation plasmid pM7012 discloses distribution of an unclassified megaplasmid group across bacterial species.</title>
        <authorList>
            <person name="Sakai Y."/>
            <person name="Ogawa N."/>
            <person name="Shimomura Y."/>
            <person name="Fujii T."/>
        </authorList>
    </citation>
    <scope>NUCLEOTIDE SEQUENCE</scope>
    <source>
        <strain evidence="2">M701</strain>
    </source>
</reference>
<proteinExistence type="predicted"/>
<keyword evidence="2" id="KW-0614">Plasmid</keyword>
<dbReference type="AlphaFoldDB" id="V5YPU6"/>
<organism evidence="2">
    <name type="scientific">Burkholderia sp. M701</name>
    <dbReference type="NCBI Taxonomy" id="326454"/>
    <lineage>
        <taxon>Bacteria</taxon>
        <taxon>Pseudomonadati</taxon>
        <taxon>Pseudomonadota</taxon>
        <taxon>Betaproteobacteria</taxon>
        <taxon>Burkholderiales</taxon>
        <taxon>Burkholderiaceae</taxon>
        <taxon>Burkholderia</taxon>
    </lineage>
</organism>
<geneLocation type="plasmid" evidence="2">
    <name>pM7012</name>
</geneLocation>
<name>V5YPU6_9BURK</name>
<accession>V5YPU6</accession>
<sequence>MADVACRWGIQPETLSRLASNPARSSKWDDLARALPRLTRAERAAATAARLRLTPTLRNASASRTQPSTPAVSDRPPKTDDPIADLRAEFVAPQPTSGLRYQGYVAVEDELAVTADMGSFAAEGALLYVVATRLGSGEHGEIQEEYHVETESGDRLWLAPDDMDRWVAATGRTRSR</sequence>
<evidence type="ECO:0000313" key="2">
    <source>
        <dbReference type="EMBL" id="BAO19304.1"/>
    </source>
</evidence>
<reference evidence="2" key="2">
    <citation type="submission" date="2024-06" db="EMBL/GenBank/DDBJ databases">
        <authorList>
            <person name="Sakai Y."/>
            <person name="Fujii T."/>
        </authorList>
    </citation>
    <scope>NUCLEOTIDE SEQUENCE</scope>
    <source>
        <strain evidence="2">M701</strain>
        <plasmid evidence="2">pM7012</plasmid>
    </source>
</reference>
<feature type="compositionally biased region" description="Basic and acidic residues" evidence="1">
    <location>
        <begin position="75"/>
        <end position="85"/>
    </location>
</feature>
<dbReference type="EMBL" id="AB853026">
    <property type="protein sequence ID" value="BAO19304.1"/>
    <property type="molecule type" value="Genomic_DNA"/>
</dbReference>
<protein>
    <submittedName>
        <fullName evidence="2">Uncharacterized protein</fullName>
    </submittedName>
</protein>
<feature type="compositionally biased region" description="Polar residues" evidence="1">
    <location>
        <begin position="59"/>
        <end position="71"/>
    </location>
</feature>
<evidence type="ECO:0000256" key="1">
    <source>
        <dbReference type="SAM" id="MobiDB-lite"/>
    </source>
</evidence>
<feature type="region of interest" description="Disordered" evidence="1">
    <location>
        <begin position="55"/>
        <end position="85"/>
    </location>
</feature>